<keyword evidence="1" id="KW-0808">Transferase</keyword>
<dbReference type="AlphaFoldDB" id="A0A8X7VTL0"/>
<dbReference type="GO" id="GO:0003723">
    <property type="term" value="F:RNA binding"/>
    <property type="evidence" value="ECO:0007669"/>
    <property type="project" value="UniProtKB-KW"/>
</dbReference>
<comment type="similarity">
    <text evidence="1">Belongs to the RdRP family.</text>
</comment>
<proteinExistence type="inferred from homology"/>
<dbReference type="EC" id="2.7.7.48" evidence="1"/>
<dbReference type="PANTHER" id="PTHR23079:SF1">
    <property type="entry name" value="RNA-DEPENDENT RNA POLYMERASE 1"/>
    <property type="match status" value="1"/>
</dbReference>
<keyword evidence="1" id="KW-0694">RNA-binding</keyword>
<dbReference type="GO" id="GO:0030422">
    <property type="term" value="P:siRNA processing"/>
    <property type="evidence" value="ECO:0007669"/>
    <property type="project" value="TreeGrafter"/>
</dbReference>
<dbReference type="GO" id="GO:0031380">
    <property type="term" value="C:nuclear RNA-directed RNA polymerase complex"/>
    <property type="evidence" value="ECO:0007669"/>
    <property type="project" value="TreeGrafter"/>
</dbReference>
<evidence type="ECO:0000256" key="1">
    <source>
        <dbReference type="RuleBase" id="RU363098"/>
    </source>
</evidence>
<dbReference type="OrthoDB" id="6513042at2759"/>
<accession>A0A8X7VTL0</accession>
<dbReference type="Proteomes" id="UP000886595">
    <property type="component" value="Unassembled WGS sequence"/>
</dbReference>
<dbReference type="GO" id="GO:0003968">
    <property type="term" value="F:RNA-directed RNA polymerase activity"/>
    <property type="evidence" value="ECO:0007669"/>
    <property type="project" value="UniProtKB-KW"/>
</dbReference>
<keyword evidence="1" id="KW-0548">Nucleotidyltransferase</keyword>
<dbReference type="Pfam" id="PF05183">
    <property type="entry name" value="RdRP"/>
    <property type="match status" value="1"/>
</dbReference>
<comment type="caution">
    <text evidence="3">The sequence shown here is derived from an EMBL/GenBank/DDBJ whole genome shotgun (WGS) entry which is preliminary data.</text>
</comment>
<reference evidence="3 4" key="1">
    <citation type="submission" date="2020-02" db="EMBL/GenBank/DDBJ databases">
        <authorList>
            <person name="Ma Q."/>
            <person name="Huang Y."/>
            <person name="Song X."/>
            <person name="Pei D."/>
        </authorList>
    </citation>
    <scope>NUCLEOTIDE SEQUENCE [LARGE SCALE GENOMIC DNA]</scope>
    <source>
        <strain evidence="3">Sxm20200214</strain>
        <tissue evidence="3">Leaf</tissue>
    </source>
</reference>
<evidence type="ECO:0000259" key="2">
    <source>
        <dbReference type="Pfam" id="PF05183"/>
    </source>
</evidence>
<evidence type="ECO:0000313" key="4">
    <source>
        <dbReference type="Proteomes" id="UP000886595"/>
    </source>
</evidence>
<organism evidence="3 4">
    <name type="scientific">Brassica carinata</name>
    <name type="common">Ethiopian mustard</name>
    <name type="synonym">Abyssinian cabbage</name>
    <dbReference type="NCBI Taxonomy" id="52824"/>
    <lineage>
        <taxon>Eukaryota</taxon>
        <taxon>Viridiplantae</taxon>
        <taxon>Streptophyta</taxon>
        <taxon>Embryophyta</taxon>
        <taxon>Tracheophyta</taxon>
        <taxon>Spermatophyta</taxon>
        <taxon>Magnoliopsida</taxon>
        <taxon>eudicotyledons</taxon>
        <taxon>Gunneridae</taxon>
        <taxon>Pentapetalae</taxon>
        <taxon>rosids</taxon>
        <taxon>malvids</taxon>
        <taxon>Brassicales</taxon>
        <taxon>Brassicaceae</taxon>
        <taxon>Brassiceae</taxon>
        <taxon>Brassica</taxon>
    </lineage>
</organism>
<keyword evidence="1" id="KW-0943">RNA-mediated gene silencing</keyword>
<dbReference type="PANTHER" id="PTHR23079">
    <property type="entry name" value="RNA-DEPENDENT RNA POLYMERASE"/>
    <property type="match status" value="1"/>
</dbReference>
<keyword evidence="1" id="KW-0696">RNA-directed RNA polymerase</keyword>
<dbReference type="InterPro" id="IPR007855">
    <property type="entry name" value="RDRP"/>
</dbReference>
<protein>
    <recommendedName>
        <fullName evidence="1">RNA-dependent RNA polymerase</fullName>
        <ecNumber evidence="1">2.7.7.48</ecNumber>
    </recommendedName>
</protein>
<feature type="domain" description="RDRP core" evidence="2">
    <location>
        <begin position="5"/>
        <end position="55"/>
    </location>
</feature>
<sequence>MPHYIREVKLVELRTKTRILIPKGRSMMGCMDETNTLEYGEVFVRCSYESLNTKSQSRVRIKSHNKSYSHARFQVAKRDL</sequence>
<keyword evidence="4" id="KW-1185">Reference proteome</keyword>
<dbReference type="InterPro" id="IPR057596">
    <property type="entry name" value="RDRP_core"/>
</dbReference>
<dbReference type="EMBL" id="JAAMPC010000004">
    <property type="protein sequence ID" value="KAG2317868.1"/>
    <property type="molecule type" value="Genomic_DNA"/>
</dbReference>
<gene>
    <name evidence="3" type="ORF">Bca52824_020990</name>
</gene>
<comment type="catalytic activity">
    <reaction evidence="1">
        <text>RNA(n) + a ribonucleoside 5'-triphosphate = RNA(n+1) + diphosphate</text>
        <dbReference type="Rhea" id="RHEA:21248"/>
        <dbReference type="Rhea" id="RHEA-COMP:14527"/>
        <dbReference type="Rhea" id="RHEA-COMP:17342"/>
        <dbReference type="ChEBI" id="CHEBI:33019"/>
        <dbReference type="ChEBI" id="CHEBI:61557"/>
        <dbReference type="ChEBI" id="CHEBI:140395"/>
        <dbReference type="EC" id="2.7.7.48"/>
    </reaction>
</comment>
<evidence type="ECO:0000313" key="3">
    <source>
        <dbReference type="EMBL" id="KAG2317868.1"/>
    </source>
</evidence>
<comment type="function">
    <text evidence="1">Probably involved in the RNA silencing pathway and required for the generation of small interfering RNAs (siRNAs).</text>
</comment>
<name>A0A8X7VTL0_BRACI</name>